<accession>A0ABR4B4L5</accession>
<reference evidence="2 3" key="1">
    <citation type="submission" date="2024-09" db="EMBL/GenBank/DDBJ databases">
        <title>Rethinking Asexuality: The Enigmatic Case of Functional Sexual Genes in Lepraria (Stereocaulaceae).</title>
        <authorList>
            <person name="Doellman M."/>
            <person name="Sun Y."/>
            <person name="Barcenas-Pena A."/>
            <person name="Lumbsch H.T."/>
            <person name="Grewe F."/>
        </authorList>
    </citation>
    <scope>NUCLEOTIDE SEQUENCE [LARGE SCALE GENOMIC DNA]</scope>
    <source>
        <strain evidence="2 3">Grewe 0041</strain>
    </source>
</reference>
<organism evidence="2 3">
    <name type="scientific">Lepraria finkii</name>
    <dbReference type="NCBI Taxonomy" id="1340010"/>
    <lineage>
        <taxon>Eukaryota</taxon>
        <taxon>Fungi</taxon>
        <taxon>Dikarya</taxon>
        <taxon>Ascomycota</taxon>
        <taxon>Pezizomycotina</taxon>
        <taxon>Lecanoromycetes</taxon>
        <taxon>OSLEUM clade</taxon>
        <taxon>Lecanoromycetidae</taxon>
        <taxon>Lecanorales</taxon>
        <taxon>Lecanorineae</taxon>
        <taxon>Stereocaulaceae</taxon>
        <taxon>Lepraria</taxon>
    </lineage>
</organism>
<evidence type="ECO:0000313" key="2">
    <source>
        <dbReference type="EMBL" id="KAL2052811.1"/>
    </source>
</evidence>
<feature type="region of interest" description="Disordered" evidence="1">
    <location>
        <begin position="1"/>
        <end position="28"/>
    </location>
</feature>
<protein>
    <submittedName>
        <fullName evidence="2">Uncharacterized protein</fullName>
    </submittedName>
</protein>
<sequence length="86" mass="9072">MCQTMCSQPFNFANSTTTPPAMTLNGAYGPSYPTHPIAPPTVMTQTMSNQPFSLAEPRVAPQPAMQIMGNEPSGTATPPVTTPTTM</sequence>
<name>A0ABR4B4L5_9LECA</name>
<feature type="compositionally biased region" description="Low complexity" evidence="1">
    <location>
        <begin position="75"/>
        <end position="86"/>
    </location>
</feature>
<evidence type="ECO:0000256" key="1">
    <source>
        <dbReference type="SAM" id="MobiDB-lite"/>
    </source>
</evidence>
<feature type="compositionally biased region" description="Polar residues" evidence="1">
    <location>
        <begin position="1"/>
        <end position="20"/>
    </location>
</feature>
<dbReference type="Proteomes" id="UP001590951">
    <property type="component" value="Unassembled WGS sequence"/>
</dbReference>
<feature type="region of interest" description="Disordered" evidence="1">
    <location>
        <begin position="65"/>
        <end position="86"/>
    </location>
</feature>
<keyword evidence="3" id="KW-1185">Reference proteome</keyword>
<dbReference type="EMBL" id="JBHFEH010000025">
    <property type="protein sequence ID" value="KAL2052811.1"/>
    <property type="molecule type" value="Genomic_DNA"/>
</dbReference>
<comment type="caution">
    <text evidence="2">The sequence shown here is derived from an EMBL/GenBank/DDBJ whole genome shotgun (WGS) entry which is preliminary data.</text>
</comment>
<gene>
    <name evidence="2" type="ORF">ABVK25_007052</name>
</gene>
<proteinExistence type="predicted"/>
<evidence type="ECO:0000313" key="3">
    <source>
        <dbReference type="Proteomes" id="UP001590951"/>
    </source>
</evidence>